<dbReference type="EMBL" id="JPWH01000006">
    <property type="protein sequence ID" value="RCK51196.1"/>
    <property type="molecule type" value="Genomic_DNA"/>
</dbReference>
<sequence length="565" mass="63636">MPVKTAYTYEVRVRRDDRWIIHATYNSEKEAISDAESLLKGKVSAVRVIRDWERDDGRHIEKVLLEKEGQGGGEDDPIRVTAIEDAHLCETDEDLLGVESRSTINRLLRKYFEQEVLTPTEVMYNFKNMRKLMYHDTLLPSAVDRVATIHSRTTDGNHIEASNKLHRAIDTLAARARQVEKYDLPQFEDATIAEIRREIKSLRLAEDTDFLTMVALTRELSSSRSWIAKLDFALKVKGDPEDDHARAMVDDVVADILGSPVALKDLLGPSRSFGDAVLLHIDLALGKAKGNRGAAQDVLDLLNPLFAAGLLPKSQFVMFDYVARELKSANSLSRHDGDADQLVQILDRLLNADGVVFGQPMVEALIERGARIRNVGGSRAFGEGVEEIAGCLAPGWRRLAFLSEVTQSERAAHIQDELAELTRKTVADMRGLRAFCGPKAKPREKMALVTQMYQKVSRANFVEDLKRDLGEKLDNGLADYLMREKVIERIDNPTLHLRQRAYMLVKFCSSGVLIEGKSATMARKRVVGYLRQPNFTDRLVDDLTETQEKEGILRDFYALLQRSGF</sequence>
<protein>
    <submittedName>
        <fullName evidence="1">Uncharacterized protein</fullName>
    </submittedName>
</protein>
<dbReference type="AlphaFoldDB" id="A0A367XBZ1"/>
<proteinExistence type="predicted"/>
<gene>
    <name evidence="1" type="ORF">TH25_09460</name>
</gene>
<reference evidence="1 2" key="1">
    <citation type="submission" date="2014-07" db="EMBL/GenBank/DDBJ databases">
        <title>Draft genome sequence of Thalassospira profundimaris S25-3-2.</title>
        <authorList>
            <person name="Lai Q."/>
            <person name="Shao Z."/>
        </authorList>
    </citation>
    <scope>NUCLEOTIDE SEQUENCE [LARGE SCALE GENOMIC DNA]</scope>
    <source>
        <strain evidence="1 2">S25-3-2</strain>
    </source>
</reference>
<accession>A0A367XBZ1</accession>
<dbReference type="RefSeq" id="WP_114088084.1">
    <property type="nucleotide sequence ID" value="NZ_JPWH01000006.1"/>
</dbReference>
<evidence type="ECO:0000313" key="1">
    <source>
        <dbReference type="EMBL" id="RCK51196.1"/>
    </source>
</evidence>
<evidence type="ECO:0000313" key="2">
    <source>
        <dbReference type="Proteomes" id="UP000252517"/>
    </source>
</evidence>
<organism evidence="1 2">
    <name type="scientific">Thalassospira profundimaris</name>
    <dbReference type="NCBI Taxonomy" id="502049"/>
    <lineage>
        <taxon>Bacteria</taxon>
        <taxon>Pseudomonadati</taxon>
        <taxon>Pseudomonadota</taxon>
        <taxon>Alphaproteobacteria</taxon>
        <taxon>Rhodospirillales</taxon>
        <taxon>Thalassospiraceae</taxon>
        <taxon>Thalassospira</taxon>
    </lineage>
</organism>
<dbReference type="OrthoDB" id="7351144at2"/>
<dbReference type="Proteomes" id="UP000252517">
    <property type="component" value="Unassembled WGS sequence"/>
</dbReference>
<name>A0A367XBZ1_9PROT</name>
<comment type="caution">
    <text evidence="1">The sequence shown here is derived from an EMBL/GenBank/DDBJ whole genome shotgun (WGS) entry which is preliminary data.</text>
</comment>